<name>A0A9D7SVR5_9BACT</name>
<proteinExistence type="predicted"/>
<sequence length="58" mass="6583">MRQPGHHKYFPASIGYYLLFLTSCDPAMTGVMMQTLSNNNGCDSLVITTTSFYFQIRL</sequence>
<dbReference type="PROSITE" id="PS51257">
    <property type="entry name" value="PROKAR_LIPOPROTEIN"/>
    <property type="match status" value="1"/>
</dbReference>
<evidence type="ECO:0000313" key="1">
    <source>
        <dbReference type="EMBL" id="MBK9983131.1"/>
    </source>
</evidence>
<accession>A0A9D7SVR5</accession>
<dbReference type="AlphaFoldDB" id="A0A9D7SVR5"/>
<gene>
    <name evidence="1" type="ORF">IPP15_12040</name>
</gene>
<dbReference type="EMBL" id="JADKGY010000009">
    <property type="protein sequence ID" value="MBK9983131.1"/>
    <property type="molecule type" value="Genomic_DNA"/>
</dbReference>
<protein>
    <submittedName>
        <fullName evidence="1">Uncharacterized protein</fullName>
    </submittedName>
</protein>
<reference evidence="1 2" key="1">
    <citation type="submission" date="2020-10" db="EMBL/GenBank/DDBJ databases">
        <title>Connecting structure to function with the recovery of over 1000 high-quality activated sludge metagenome-assembled genomes encoding full-length rRNA genes using long-read sequencing.</title>
        <authorList>
            <person name="Singleton C.M."/>
            <person name="Petriglieri F."/>
            <person name="Kristensen J.M."/>
            <person name="Kirkegaard R.H."/>
            <person name="Michaelsen T.Y."/>
            <person name="Andersen M.H."/>
            <person name="Karst S.M."/>
            <person name="Dueholm M.S."/>
            <person name="Nielsen P.H."/>
            <person name="Albertsen M."/>
        </authorList>
    </citation>
    <scope>NUCLEOTIDE SEQUENCE [LARGE SCALE GENOMIC DNA]</scope>
    <source>
        <strain evidence="1">Ribe_18-Q3-R11-54_MAXAC.273</strain>
    </source>
</reference>
<organism evidence="1 2">
    <name type="scientific">Candidatus Opimibacter skivensis</name>
    <dbReference type="NCBI Taxonomy" id="2982028"/>
    <lineage>
        <taxon>Bacteria</taxon>
        <taxon>Pseudomonadati</taxon>
        <taxon>Bacteroidota</taxon>
        <taxon>Saprospiria</taxon>
        <taxon>Saprospirales</taxon>
        <taxon>Saprospiraceae</taxon>
        <taxon>Candidatus Opimibacter</taxon>
    </lineage>
</organism>
<comment type="caution">
    <text evidence="1">The sequence shown here is derived from an EMBL/GenBank/DDBJ whole genome shotgun (WGS) entry which is preliminary data.</text>
</comment>
<evidence type="ECO:0000313" key="2">
    <source>
        <dbReference type="Proteomes" id="UP000808337"/>
    </source>
</evidence>
<dbReference type="Proteomes" id="UP000808337">
    <property type="component" value="Unassembled WGS sequence"/>
</dbReference>